<dbReference type="PANTHER" id="PTHR43756:SF5">
    <property type="entry name" value="CHOLINE MONOOXYGENASE, CHLOROPLASTIC"/>
    <property type="match status" value="1"/>
</dbReference>
<evidence type="ECO:0000256" key="4">
    <source>
        <dbReference type="ARBA" id="ARBA00023002"/>
    </source>
</evidence>
<dbReference type="PANTHER" id="PTHR43756">
    <property type="entry name" value="CHOLINE MONOOXYGENASE, CHLOROPLASTIC"/>
    <property type="match status" value="1"/>
</dbReference>
<keyword evidence="6" id="KW-0411">Iron-sulfur</keyword>
<dbReference type="Pfam" id="PF00355">
    <property type="entry name" value="Rieske"/>
    <property type="match status" value="1"/>
</dbReference>
<dbReference type="EMBL" id="JAESVB010000002">
    <property type="protein sequence ID" value="MCB8874632.1"/>
    <property type="molecule type" value="Genomic_DNA"/>
</dbReference>
<comment type="caution">
    <text evidence="8">The sequence shown here is derived from an EMBL/GenBank/DDBJ whole genome shotgun (WGS) entry which is preliminary data.</text>
</comment>
<gene>
    <name evidence="8" type="ORF">ASILVAE211_05490</name>
</gene>
<evidence type="ECO:0000256" key="5">
    <source>
        <dbReference type="ARBA" id="ARBA00023004"/>
    </source>
</evidence>
<keyword evidence="9" id="KW-1185">Reference proteome</keyword>
<name>A0A963YQ49_9PROT</name>
<evidence type="ECO:0000313" key="8">
    <source>
        <dbReference type="EMBL" id="MCB8874632.1"/>
    </source>
</evidence>
<dbReference type="InterPro" id="IPR036922">
    <property type="entry name" value="Rieske_2Fe-2S_sf"/>
</dbReference>
<keyword evidence="4" id="KW-0560">Oxidoreductase</keyword>
<dbReference type="GO" id="GO:0051537">
    <property type="term" value="F:2 iron, 2 sulfur cluster binding"/>
    <property type="evidence" value="ECO:0007669"/>
    <property type="project" value="UniProtKB-KW"/>
</dbReference>
<sequence>MALDMRGFKAPEPDLETVLKGVLAGSHQKLEDSETLPREAYTSQAFFDYEVEKIFKKDWLCVGHVSQIPNVGDYFSVDILGELLVVVRAQDRIRVLSRICLHRWAPIAEGSGNTRVFSCPFHKWGYALDGQLLGAPLMDQVNGFDTKNCKLPEIRSEIVDGVIYINFDDKAYSIKDKLSDFSALMAKYEMDDLVVGWQVDYACDFNWKIAVETFMECYHHIGAHRDTVEPMHPGRLTYVDDSRPGWTIAWEPLRPDAKTEEAYANGLPPFRNLTDEELRLDSLALVYPMTLYGITPNRISVTGLIPVGPQKTLWRRNVLVPRATKELPEFEEIVKKARAIGDRIAQEDLDVNDMQQIGATSHLARPGRLSHLEKVVWQLADFVRDRVRD</sequence>
<dbReference type="GO" id="GO:0051213">
    <property type="term" value="F:dioxygenase activity"/>
    <property type="evidence" value="ECO:0007669"/>
    <property type="project" value="UniProtKB-KW"/>
</dbReference>
<dbReference type="Proteomes" id="UP000708298">
    <property type="component" value="Unassembled WGS sequence"/>
</dbReference>
<dbReference type="Gene3D" id="2.102.10.10">
    <property type="entry name" value="Rieske [2Fe-2S] iron-sulphur domain"/>
    <property type="match status" value="1"/>
</dbReference>
<keyword evidence="2" id="KW-0001">2Fe-2S</keyword>
<keyword evidence="8" id="KW-0223">Dioxygenase</keyword>
<organism evidence="8 9">
    <name type="scientific">Acidisoma silvae</name>
    <dbReference type="NCBI Taxonomy" id="2802396"/>
    <lineage>
        <taxon>Bacteria</taxon>
        <taxon>Pseudomonadati</taxon>
        <taxon>Pseudomonadota</taxon>
        <taxon>Alphaproteobacteria</taxon>
        <taxon>Acetobacterales</taxon>
        <taxon>Acidocellaceae</taxon>
        <taxon>Acidisoma</taxon>
    </lineage>
</organism>
<feature type="domain" description="Rieske" evidence="7">
    <location>
        <begin position="59"/>
        <end position="165"/>
    </location>
</feature>
<comment type="cofactor">
    <cofactor evidence="1">
        <name>Fe cation</name>
        <dbReference type="ChEBI" id="CHEBI:24875"/>
    </cofactor>
</comment>
<evidence type="ECO:0000256" key="2">
    <source>
        <dbReference type="ARBA" id="ARBA00022714"/>
    </source>
</evidence>
<evidence type="ECO:0000256" key="3">
    <source>
        <dbReference type="ARBA" id="ARBA00022723"/>
    </source>
</evidence>
<keyword evidence="3" id="KW-0479">Metal-binding</keyword>
<dbReference type="PRINTS" id="PR00090">
    <property type="entry name" value="RNGDIOXGNASE"/>
</dbReference>
<evidence type="ECO:0000313" key="9">
    <source>
        <dbReference type="Proteomes" id="UP000708298"/>
    </source>
</evidence>
<dbReference type="SUPFAM" id="SSF50022">
    <property type="entry name" value="ISP domain"/>
    <property type="match status" value="1"/>
</dbReference>
<dbReference type="GO" id="GO:0005506">
    <property type="term" value="F:iron ion binding"/>
    <property type="evidence" value="ECO:0007669"/>
    <property type="project" value="InterPro"/>
</dbReference>
<dbReference type="InterPro" id="IPR001663">
    <property type="entry name" value="Rng_hydr_dOase-A"/>
</dbReference>
<dbReference type="AlphaFoldDB" id="A0A963YQ49"/>
<dbReference type="Pfam" id="PF00848">
    <property type="entry name" value="Ring_hydroxyl_A"/>
    <property type="match status" value="1"/>
</dbReference>
<evidence type="ECO:0000256" key="1">
    <source>
        <dbReference type="ARBA" id="ARBA00001962"/>
    </source>
</evidence>
<dbReference type="CDD" id="cd03469">
    <property type="entry name" value="Rieske_RO_Alpha_N"/>
    <property type="match status" value="1"/>
</dbReference>
<dbReference type="PROSITE" id="PS51296">
    <property type="entry name" value="RIESKE"/>
    <property type="match status" value="1"/>
</dbReference>
<dbReference type="Gene3D" id="3.90.380.10">
    <property type="entry name" value="Naphthalene 1,2-dioxygenase Alpha Subunit, Chain A, domain 1"/>
    <property type="match status" value="1"/>
</dbReference>
<evidence type="ECO:0000259" key="7">
    <source>
        <dbReference type="PROSITE" id="PS51296"/>
    </source>
</evidence>
<dbReference type="InterPro" id="IPR017941">
    <property type="entry name" value="Rieske_2Fe-2S"/>
</dbReference>
<reference evidence="8" key="1">
    <citation type="journal article" date="2021" name="Microorganisms">
        <title>Acidisoma silvae sp. nov. and Acidisomacellulosilytica sp. nov., Two Acidophilic Bacteria Isolated from Decaying Wood, Hydrolyzing Cellulose and Producing Poly-3-hydroxybutyrate.</title>
        <authorList>
            <person name="Mieszkin S."/>
            <person name="Pouder E."/>
            <person name="Uroz S."/>
            <person name="Simon-Colin C."/>
            <person name="Alain K."/>
        </authorList>
    </citation>
    <scope>NUCLEOTIDE SEQUENCE</scope>
    <source>
        <strain evidence="8">HW T2.11</strain>
    </source>
</reference>
<keyword evidence="5" id="KW-0408">Iron</keyword>
<proteinExistence type="predicted"/>
<protein>
    <submittedName>
        <fullName evidence="8">Aromatic ring-hydroxylating dioxygenase subunit alpha</fullName>
    </submittedName>
</protein>
<reference evidence="8" key="2">
    <citation type="submission" date="2021-01" db="EMBL/GenBank/DDBJ databases">
        <authorList>
            <person name="Mieszkin S."/>
            <person name="Pouder E."/>
            <person name="Alain K."/>
        </authorList>
    </citation>
    <scope>NUCLEOTIDE SEQUENCE</scope>
    <source>
        <strain evidence="8">HW T2.11</strain>
    </source>
</reference>
<dbReference type="SUPFAM" id="SSF55961">
    <property type="entry name" value="Bet v1-like"/>
    <property type="match status" value="1"/>
</dbReference>
<accession>A0A963YQ49</accession>
<dbReference type="InterPro" id="IPR015879">
    <property type="entry name" value="Ring_hydroxy_dOase_asu_C_dom"/>
</dbReference>
<evidence type="ECO:0000256" key="6">
    <source>
        <dbReference type="ARBA" id="ARBA00023014"/>
    </source>
</evidence>
<dbReference type="RefSeq" id="WP_227320299.1">
    <property type="nucleotide sequence ID" value="NZ_JAESVB010000002.1"/>
</dbReference>